<evidence type="ECO:0000256" key="5">
    <source>
        <dbReference type="ARBA" id="ARBA00023136"/>
    </source>
</evidence>
<evidence type="ECO:0000256" key="4">
    <source>
        <dbReference type="ARBA" id="ARBA00022989"/>
    </source>
</evidence>
<feature type="transmembrane region" description="Helical" evidence="6">
    <location>
        <begin position="199"/>
        <end position="217"/>
    </location>
</feature>
<feature type="transmembrane region" description="Helical" evidence="6">
    <location>
        <begin position="348"/>
        <end position="367"/>
    </location>
</feature>
<feature type="transmembrane region" description="Helical" evidence="6">
    <location>
        <begin position="107"/>
        <end position="125"/>
    </location>
</feature>
<feature type="transmembrane region" description="Helical" evidence="6">
    <location>
        <begin position="413"/>
        <end position="431"/>
    </location>
</feature>
<sequence>MADPTQRAREHRAWYFYDWANSAFVTTTATVLFGPYLTAVAETAACGEAGTTDDPCHGDLSVLSVPIAAGSVAAYTVTFATILSAIVLPIVGAIADRTSRKRHMMAGFAWTGAAAASSMVFVAGSNWGLGVFLLIVAAICLGCSMVVYDAILVQIAHEEDRDRVSSRGWALGYLGGGLLLALNLALVTLEPFGLSRSDTVRISLLSAGLWWAFWTIVPFRGLRDRPPTGVERIGGSPARRAFGQLRETLRHARGYPQTLLFLVAYMLYNDGVQTVISASSIYGNRELGLGEDVLIVAILIVQFVAFGGALLLGRLAGRFGAKNIVMTSLVMWTVVVAASFYLPENEALPFIVLAVAIGFVLGGSQALSRSLFSLLIPRGKEAEYFSLYQAAERGTSWFGTLAFGLAFQLTDSYRWSVLVLVTFFIAGLVVLSRVDLRAGIVAAGNEVPRSVIGRR</sequence>
<dbReference type="Proteomes" id="UP000294739">
    <property type="component" value="Unassembled WGS sequence"/>
</dbReference>
<dbReference type="InterPro" id="IPR020846">
    <property type="entry name" value="MFS_dom"/>
</dbReference>
<evidence type="ECO:0000313" key="9">
    <source>
        <dbReference type="Proteomes" id="UP000294739"/>
    </source>
</evidence>
<feature type="transmembrane region" description="Helical" evidence="6">
    <location>
        <begin position="168"/>
        <end position="187"/>
    </location>
</feature>
<feature type="transmembrane region" description="Helical" evidence="6">
    <location>
        <begin position="293"/>
        <end position="312"/>
    </location>
</feature>
<reference evidence="8 9" key="1">
    <citation type="submission" date="2019-03" db="EMBL/GenBank/DDBJ databases">
        <title>Draft genome sequences of novel Actinobacteria.</title>
        <authorList>
            <person name="Sahin N."/>
            <person name="Ay H."/>
            <person name="Saygin H."/>
        </authorList>
    </citation>
    <scope>NUCLEOTIDE SEQUENCE [LARGE SCALE GENOMIC DNA]</scope>
    <source>
        <strain evidence="8 9">5K138</strain>
    </source>
</reference>
<dbReference type="PANTHER" id="PTHR23519:SF1">
    <property type="entry name" value="AUTOPHAGY-RELATED PROTEIN 22"/>
    <property type="match status" value="1"/>
</dbReference>
<keyword evidence="3 6" id="KW-0812">Transmembrane</keyword>
<feature type="transmembrane region" description="Helical" evidence="6">
    <location>
        <begin position="259"/>
        <end position="281"/>
    </location>
</feature>
<evidence type="ECO:0000256" key="1">
    <source>
        <dbReference type="ARBA" id="ARBA00004651"/>
    </source>
</evidence>
<feature type="domain" description="Major facilitator superfamily (MFS) profile" evidence="7">
    <location>
        <begin position="257"/>
        <end position="455"/>
    </location>
</feature>
<dbReference type="GO" id="GO:0022857">
    <property type="term" value="F:transmembrane transporter activity"/>
    <property type="evidence" value="ECO:0007669"/>
    <property type="project" value="InterPro"/>
</dbReference>
<dbReference type="Gene3D" id="1.20.1250.20">
    <property type="entry name" value="MFS general substrate transporter like domains"/>
    <property type="match status" value="1"/>
</dbReference>
<dbReference type="InterPro" id="IPR050495">
    <property type="entry name" value="ATG22/LtaA_families"/>
</dbReference>
<comment type="caution">
    <text evidence="8">The sequence shown here is derived from an EMBL/GenBank/DDBJ whole genome shotgun (WGS) entry which is preliminary data.</text>
</comment>
<dbReference type="PROSITE" id="PS50850">
    <property type="entry name" value="MFS"/>
    <property type="match status" value="1"/>
</dbReference>
<dbReference type="EMBL" id="SMKZ01000018">
    <property type="protein sequence ID" value="TDE09533.1"/>
    <property type="molecule type" value="Genomic_DNA"/>
</dbReference>
<dbReference type="AlphaFoldDB" id="A0A4R5DGJ0"/>
<evidence type="ECO:0000256" key="6">
    <source>
        <dbReference type="SAM" id="Phobius"/>
    </source>
</evidence>
<feature type="transmembrane region" description="Helical" evidence="6">
    <location>
        <begin position="131"/>
        <end position="156"/>
    </location>
</feature>
<comment type="subcellular location">
    <subcellularLocation>
        <location evidence="1">Cell membrane</location>
        <topology evidence="1">Multi-pass membrane protein</topology>
    </subcellularLocation>
</comment>
<name>A0A4R5DGJ0_9ACTN</name>
<keyword evidence="2" id="KW-0813">Transport</keyword>
<feature type="transmembrane region" description="Helical" evidence="6">
    <location>
        <begin position="72"/>
        <end position="95"/>
    </location>
</feature>
<dbReference type="PANTHER" id="PTHR23519">
    <property type="entry name" value="AUTOPHAGY-RELATED PROTEIN 22"/>
    <property type="match status" value="1"/>
</dbReference>
<dbReference type="InParanoid" id="A0A4R5DGJ0"/>
<proteinExistence type="predicted"/>
<accession>A0A4R5DGJ0</accession>
<evidence type="ECO:0000313" key="8">
    <source>
        <dbReference type="EMBL" id="TDE09533.1"/>
    </source>
</evidence>
<organism evidence="8 9">
    <name type="scientific">Jiangella asiatica</name>
    <dbReference type="NCBI Taxonomy" id="2530372"/>
    <lineage>
        <taxon>Bacteria</taxon>
        <taxon>Bacillati</taxon>
        <taxon>Actinomycetota</taxon>
        <taxon>Actinomycetes</taxon>
        <taxon>Jiangellales</taxon>
        <taxon>Jiangellaceae</taxon>
        <taxon>Jiangella</taxon>
    </lineage>
</organism>
<gene>
    <name evidence="8" type="ORF">E1269_14190</name>
</gene>
<feature type="transmembrane region" description="Helical" evidence="6">
    <location>
        <begin position="387"/>
        <end position="407"/>
    </location>
</feature>
<dbReference type="GO" id="GO:0005886">
    <property type="term" value="C:plasma membrane"/>
    <property type="evidence" value="ECO:0007669"/>
    <property type="project" value="UniProtKB-SubCell"/>
</dbReference>
<evidence type="ECO:0000256" key="3">
    <source>
        <dbReference type="ARBA" id="ARBA00022692"/>
    </source>
</evidence>
<keyword evidence="4 6" id="KW-1133">Transmembrane helix</keyword>
<dbReference type="SUPFAM" id="SSF103473">
    <property type="entry name" value="MFS general substrate transporter"/>
    <property type="match status" value="1"/>
</dbReference>
<dbReference type="OrthoDB" id="9768783at2"/>
<dbReference type="InterPro" id="IPR024671">
    <property type="entry name" value="Atg22-like"/>
</dbReference>
<dbReference type="Pfam" id="PF11700">
    <property type="entry name" value="ATG22"/>
    <property type="match status" value="1"/>
</dbReference>
<evidence type="ECO:0000256" key="2">
    <source>
        <dbReference type="ARBA" id="ARBA00022448"/>
    </source>
</evidence>
<keyword evidence="5 6" id="KW-0472">Membrane</keyword>
<dbReference type="InterPro" id="IPR036259">
    <property type="entry name" value="MFS_trans_sf"/>
</dbReference>
<protein>
    <submittedName>
        <fullName evidence="8">MFS transporter</fullName>
    </submittedName>
</protein>
<keyword evidence="9" id="KW-1185">Reference proteome</keyword>
<feature type="transmembrane region" description="Helical" evidence="6">
    <location>
        <begin position="324"/>
        <end position="342"/>
    </location>
</feature>
<dbReference type="FunCoup" id="A0A4R5DGJ0">
    <property type="interactions" value="3"/>
</dbReference>
<evidence type="ECO:0000259" key="7">
    <source>
        <dbReference type="PROSITE" id="PS50850"/>
    </source>
</evidence>